<evidence type="ECO:0000313" key="5">
    <source>
        <dbReference type="EMBL" id="QSG06115.1"/>
    </source>
</evidence>
<dbReference type="EMBL" id="CP064787">
    <property type="protein sequence ID" value="QSG06115.1"/>
    <property type="molecule type" value="Genomic_DNA"/>
</dbReference>
<gene>
    <name evidence="5" type="ORF">HSR121_1780</name>
</gene>
<evidence type="ECO:0000313" key="6">
    <source>
        <dbReference type="Proteomes" id="UP000663525"/>
    </source>
</evidence>
<feature type="domain" description="HTH bat-type" evidence="3">
    <location>
        <begin position="156"/>
        <end position="206"/>
    </location>
</feature>
<keyword evidence="1" id="KW-0805">Transcription regulation</keyword>
<sequence length="225" mass="25581">MMSVVLELSLPNSELSFGAILDVVPEARLRLERVVPVGTGAFQYVWVNVPERAAFEEAMQRHAVAESFEFLERENDELLYRVDWKAESDPFLQCLEAVDAAVLQARGAGKRWRFHLRFDENRDVSRFQRHCSEHGVSMSVKRILSDSAGEHVDELLSPCQRRTVALALERGYFDVPRRTTLSELADELGISDQAVSARLRRATRRLGHQALSEELTSDTPDNTRL</sequence>
<keyword evidence="2" id="KW-0804">Transcription</keyword>
<reference evidence="5" key="1">
    <citation type="submission" date="2020-11" db="EMBL/GenBank/DDBJ databases">
        <title>Carbohydrate-dependent, anaerobic sulfur respiration: A novel catabolism in halophilic archaea.</title>
        <authorList>
            <person name="Sorokin D.Y."/>
            <person name="Messina E."/>
            <person name="Smedile F."/>
            <person name="La Cono V."/>
            <person name="Hallsworth J.E."/>
            <person name="Yakimov M.M."/>
        </authorList>
    </citation>
    <scope>NUCLEOTIDE SEQUENCE</scope>
    <source>
        <strain evidence="5">HSR12-1</strain>
    </source>
</reference>
<dbReference type="Proteomes" id="UP000663525">
    <property type="component" value="Chromosome"/>
</dbReference>
<dbReference type="SUPFAM" id="SSF88659">
    <property type="entry name" value="Sigma3 and sigma4 domains of RNA polymerase sigma factors"/>
    <property type="match status" value="1"/>
</dbReference>
<evidence type="ECO:0000259" key="3">
    <source>
        <dbReference type="Pfam" id="PF04967"/>
    </source>
</evidence>
<evidence type="ECO:0000256" key="2">
    <source>
        <dbReference type="ARBA" id="ARBA00023163"/>
    </source>
</evidence>
<feature type="domain" description="Bacterioopsin transcriptional activator GAF and HTH associated" evidence="4">
    <location>
        <begin position="6"/>
        <end position="134"/>
    </location>
</feature>
<accession>A0A897N5B6</accession>
<dbReference type="PANTHER" id="PTHR34236:SF1">
    <property type="entry name" value="DIMETHYL SULFOXIDE REDUCTASE TRANSCRIPTIONAL ACTIVATOR"/>
    <property type="match status" value="1"/>
</dbReference>
<protein>
    <submittedName>
        <fullName evidence="5">Transcriptional regulator, contains HTH domain</fullName>
    </submittedName>
</protein>
<dbReference type="AlphaFoldDB" id="A0A897N5B6"/>
<proteinExistence type="predicted"/>
<dbReference type="PANTHER" id="PTHR34236">
    <property type="entry name" value="DIMETHYL SULFOXIDE REDUCTASE TRANSCRIPTIONAL ACTIVATOR"/>
    <property type="match status" value="1"/>
</dbReference>
<evidence type="ECO:0000256" key="1">
    <source>
        <dbReference type="ARBA" id="ARBA00023015"/>
    </source>
</evidence>
<dbReference type="Pfam" id="PF04967">
    <property type="entry name" value="HTH_10"/>
    <property type="match status" value="1"/>
</dbReference>
<evidence type="ECO:0000259" key="4">
    <source>
        <dbReference type="Pfam" id="PF15915"/>
    </source>
</evidence>
<dbReference type="InterPro" id="IPR031803">
    <property type="entry name" value="BAT_GAF/HTH-assoc"/>
</dbReference>
<dbReference type="Pfam" id="PF15915">
    <property type="entry name" value="BAT"/>
    <property type="match status" value="1"/>
</dbReference>
<organism evidence="5 6">
    <name type="scientific">Halapricum desulfuricans</name>
    <dbReference type="NCBI Taxonomy" id="2841257"/>
    <lineage>
        <taxon>Archaea</taxon>
        <taxon>Methanobacteriati</taxon>
        <taxon>Methanobacteriota</taxon>
        <taxon>Stenosarchaea group</taxon>
        <taxon>Halobacteria</taxon>
        <taxon>Halobacteriales</taxon>
        <taxon>Haloarculaceae</taxon>
        <taxon>Halapricum</taxon>
    </lineage>
</organism>
<name>A0A897N5B6_9EURY</name>
<dbReference type="InterPro" id="IPR013324">
    <property type="entry name" value="RNA_pol_sigma_r3/r4-like"/>
</dbReference>
<dbReference type="InterPro" id="IPR007050">
    <property type="entry name" value="HTH_bacterioopsin"/>
</dbReference>